<feature type="region of interest" description="Disordered" evidence="2">
    <location>
        <begin position="773"/>
        <end position="792"/>
    </location>
</feature>
<name>A0AAD8BPT1_BIOPF</name>
<feature type="compositionally biased region" description="Low complexity" evidence="2">
    <location>
        <begin position="380"/>
        <end position="392"/>
    </location>
</feature>
<comment type="caution">
    <text evidence="3">The sequence shown here is derived from an EMBL/GenBank/DDBJ whole genome shotgun (WGS) entry which is preliminary data.</text>
</comment>
<feature type="compositionally biased region" description="Basic residues" evidence="2">
    <location>
        <begin position="231"/>
        <end position="241"/>
    </location>
</feature>
<reference evidence="3" key="1">
    <citation type="journal article" date="2023" name="PLoS Negl. Trop. Dis.">
        <title>A genome sequence for Biomphalaria pfeifferi, the major vector snail for the human-infecting parasite Schistosoma mansoni.</title>
        <authorList>
            <person name="Bu L."/>
            <person name="Lu L."/>
            <person name="Laidemitt M.R."/>
            <person name="Zhang S.M."/>
            <person name="Mutuku M."/>
            <person name="Mkoji G."/>
            <person name="Steinauer M."/>
            <person name="Loker E.S."/>
        </authorList>
    </citation>
    <scope>NUCLEOTIDE SEQUENCE</scope>
    <source>
        <strain evidence="3">KasaAsao</strain>
    </source>
</reference>
<feature type="region of interest" description="Disordered" evidence="2">
    <location>
        <begin position="632"/>
        <end position="720"/>
    </location>
</feature>
<feature type="region of interest" description="Disordered" evidence="2">
    <location>
        <begin position="195"/>
        <end position="314"/>
    </location>
</feature>
<feature type="compositionally biased region" description="Basic and acidic residues" evidence="2">
    <location>
        <begin position="61"/>
        <end position="77"/>
    </location>
</feature>
<sequence length="792" mass="89406">MKRKLKNNRNLLKKTAQDTEDRPIDFTLVGRALGKMLIKKGMSLLGWNSSQETEASNQTENENHSDVPPDPHPYPDDQHNAMEDEHYFNHEVDVNINAIDNERPQKSRGSASKKTQTRRVKKTEALDARSYCNVKKTWKKKSMEKRRSISLEDSKRAKLKLLKKRLVKLQNDVQEISKSLDDELVGSLSCPAQNISSRTRSSVELESEQKDSLTAVDAASKSTTDRTNERFRKRQKQRTQRKTLDLINTYEAGPSHAGQSETKKQHNKTFRKVKSEGRLPKTKTSSSTLSPRLPALVGSKDSEDWPLLPGTDRPKCQMKEAAKEMIKNKQSGSLTKICRKRWSDVVLRRSEESGLCDKNERVDSSKRTWASVASHGTNKSSETSIEISSQSIPANNTRKKKHSPVETEHSVDTRDREDNNAARSTCSAEAVKKKTKKSSTSQSKEEMDQTKRKGRVVEKDMFAGLSSAKSFQVNQCCIDKMPVVYTKPVGAYISLNDGVSKKDTIKGNNRTVTPKTCVKQKACCGRSVPSKESSDLDICDGLSTFSFESTSEKSQGTCKSLRKKKPRGTDVSAQKTRHRKIGAASCQKDNHKSNQEEVDRSKQKKVSTKYRALMRGESGRLDAKAITEVTTRARRNETLQGDKELNRSLLKKQRQQRQQTSYNMQRSPPKKAKVLDLSPEVNDVSSPAKNPPENRDKPSTSKQRKCDHNKSDQRHSSAAPDVFRQIMRADAHKPVYAESAPELNRQPKGFILEIESANSDALDIGWWHAYLRQKPPAPDGTEDDFDQDLHRN</sequence>
<feature type="compositionally biased region" description="Basic and acidic residues" evidence="2">
    <location>
        <begin position="634"/>
        <end position="646"/>
    </location>
</feature>
<feature type="compositionally biased region" description="Basic and acidic residues" evidence="2">
    <location>
        <begin position="403"/>
        <end position="420"/>
    </location>
</feature>
<evidence type="ECO:0000256" key="2">
    <source>
        <dbReference type="SAM" id="MobiDB-lite"/>
    </source>
</evidence>
<organism evidence="3 4">
    <name type="scientific">Biomphalaria pfeifferi</name>
    <name type="common">Bloodfluke planorb</name>
    <name type="synonym">Freshwater snail</name>
    <dbReference type="NCBI Taxonomy" id="112525"/>
    <lineage>
        <taxon>Eukaryota</taxon>
        <taxon>Metazoa</taxon>
        <taxon>Spiralia</taxon>
        <taxon>Lophotrochozoa</taxon>
        <taxon>Mollusca</taxon>
        <taxon>Gastropoda</taxon>
        <taxon>Heterobranchia</taxon>
        <taxon>Euthyneura</taxon>
        <taxon>Panpulmonata</taxon>
        <taxon>Hygrophila</taxon>
        <taxon>Lymnaeoidea</taxon>
        <taxon>Planorbidae</taxon>
        <taxon>Biomphalaria</taxon>
    </lineage>
</organism>
<feature type="compositionally biased region" description="Basic and acidic residues" evidence="2">
    <location>
        <begin position="588"/>
        <end position="601"/>
    </location>
</feature>
<dbReference type="EMBL" id="JASAOG010000051">
    <property type="protein sequence ID" value="KAK0058013.1"/>
    <property type="molecule type" value="Genomic_DNA"/>
</dbReference>
<dbReference type="AlphaFoldDB" id="A0AAD8BPT1"/>
<protein>
    <submittedName>
        <fullName evidence="3">Uncharacterized protein</fullName>
    </submittedName>
</protein>
<reference evidence="3" key="2">
    <citation type="submission" date="2023-04" db="EMBL/GenBank/DDBJ databases">
        <authorList>
            <person name="Bu L."/>
            <person name="Lu L."/>
            <person name="Laidemitt M.R."/>
            <person name="Zhang S.M."/>
            <person name="Mutuku M."/>
            <person name="Mkoji G."/>
            <person name="Steinauer M."/>
            <person name="Loker E.S."/>
        </authorList>
    </citation>
    <scope>NUCLEOTIDE SEQUENCE</scope>
    <source>
        <strain evidence="3">KasaAsao</strain>
        <tissue evidence="3">Whole Snail</tissue>
    </source>
</reference>
<feature type="compositionally biased region" description="Basic and acidic residues" evidence="2">
    <location>
        <begin position="350"/>
        <end position="366"/>
    </location>
</feature>
<feature type="compositionally biased region" description="Basic and acidic residues" evidence="2">
    <location>
        <begin position="201"/>
        <end position="211"/>
    </location>
</feature>
<keyword evidence="4" id="KW-1185">Reference proteome</keyword>
<feature type="compositionally biased region" description="Basic and acidic residues" evidence="2">
    <location>
        <begin position="692"/>
        <end position="715"/>
    </location>
</feature>
<dbReference type="Proteomes" id="UP001233172">
    <property type="component" value="Unassembled WGS sequence"/>
</dbReference>
<proteinExistence type="predicted"/>
<evidence type="ECO:0000313" key="4">
    <source>
        <dbReference type="Proteomes" id="UP001233172"/>
    </source>
</evidence>
<feature type="region of interest" description="Disordered" evidence="2">
    <location>
        <begin position="556"/>
        <end position="615"/>
    </location>
</feature>
<evidence type="ECO:0000313" key="3">
    <source>
        <dbReference type="EMBL" id="KAK0058013.1"/>
    </source>
</evidence>
<gene>
    <name evidence="3" type="ORF">Bpfe_012666</name>
</gene>
<feature type="compositionally biased region" description="Low complexity" evidence="2">
    <location>
        <begin position="282"/>
        <end position="294"/>
    </location>
</feature>
<feature type="compositionally biased region" description="Basic and acidic residues" evidence="2">
    <location>
        <begin position="443"/>
        <end position="453"/>
    </location>
</feature>
<feature type="coiled-coil region" evidence="1">
    <location>
        <begin position="152"/>
        <end position="179"/>
    </location>
</feature>
<feature type="region of interest" description="Disordered" evidence="2">
    <location>
        <begin position="97"/>
        <end position="122"/>
    </location>
</feature>
<feature type="region of interest" description="Disordered" evidence="2">
    <location>
        <begin position="350"/>
        <end position="453"/>
    </location>
</feature>
<evidence type="ECO:0000256" key="1">
    <source>
        <dbReference type="SAM" id="Coils"/>
    </source>
</evidence>
<feature type="compositionally biased region" description="Polar residues" evidence="2">
    <location>
        <begin position="49"/>
        <end position="60"/>
    </location>
</feature>
<feature type="region of interest" description="Disordered" evidence="2">
    <location>
        <begin position="49"/>
        <end position="77"/>
    </location>
</feature>
<keyword evidence="1" id="KW-0175">Coiled coil</keyword>
<accession>A0AAD8BPT1</accession>